<organism evidence="3 4">
    <name type="scientific">Pleurodeles waltl</name>
    <name type="common">Iberian ribbed newt</name>
    <dbReference type="NCBI Taxonomy" id="8319"/>
    <lineage>
        <taxon>Eukaryota</taxon>
        <taxon>Metazoa</taxon>
        <taxon>Chordata</taxon>
        <taxon>Craniata</taxon>
        <taxon>Vertebrata</taxon>
        <taxon>Euteleostomi</taxon>
        <taxon>Amphibia</taxon>
        <taxon>Batrachia</taxon>
        <taxon>Caudata</taxon>
        <taxon>Salamandroidea</taxon>
        <taxon>Salamandridae</taxon>
        <taxon>Pleurodelinae</taxon>
        <taxon>Pleurodeles</taxon>
    </lineage>
</organism>
<gene>
    <name evidence="3" type="ORF">NDU88_003754</name>
</gene>
<evidence type="ECO:0000256" key="1">
    <source>
        <dbReference type="SAM" id="MobiDB-lite"/>
    </source>
</evidence>
<evidence type="ECO:0000313" key="4">
    <source>
        <dbReference type="Proteomes" id="UP001066276"/>
    </source>
</evidence>
<evidence type="ECO:0000313" key="3">
    <source>
        <dbReference type="EMBL" id="KAJ1163294.1"/>
    </source>
</evidence>
<proteinExistence type="predicted"/>
<feature type="region of interest" description="Disordered" evidence="1">
    <location>
        <begin position="113"/>
        <end position="186"/>
    </location>
</feature>
<evidence type="ECO:0000256" key="2">
    <source>
        <dbReference type="SAM" id="SignalP"/>
    </source>
</evidence>
<dbReference type="EMBL" id="JANPWB010000008">
    <property type="protein sequence ID" value="KAJ1163294.1"/>
    <property type="molecule type" value="Genomic_DNA"/>
</dbReference>
<dbReference type="Proteomes" id="UP001066276">
    <property type="component" value="Chromosome 4_2"/>
</dbReference>
<sequence>MSRVCARLLFQVSSGLSCFLHFSVTETGESDLSQYLPPLSLAETLNKLRDTKVLREDVDSAFFQGSVLIINITLMSVNVIYVNNSGCDGLAQCDPFTNPTCAGAVVNTPVPHAEAAKQESLPAAEEEPGSCCAGRREGKKLAVGRRASRTGGVRSSSAEREGVEKRKSRGEEESNGGPKTPASQEA</sequence>
<keyword evidence="4" id="KW-1185">Reference proteome</keyword>
<comment type="caution">
    <text evidence="3">The sequence shown here is derived from an EMBL/GenBank/DDBJ whole genome shotgun (WGS) entry which is preliminary data.</text>
</comment>
<feature type="signal peptide" evidence="2">
    <location>
        <begin position="1"/>
        <end position="15"/>
    </location>
</feature>
<dbReference type="PROSITE" id="PS51257">
    <property type="entry name" value="PROKAR_LIPOPROTEIN"/>
    <property type="match status" value="1"/>
</dbReference>
<accession>A0AAV7SGW4</accession>
<feature type="chain" id="PRO_5043967190" evidence="2">
    <location>
        <begin position="16"/>
        <end position="186"/>
    </location>
</feature>
<dbReference type="AlphaFoldDB" id="A0AAV7SGW4"/>
<protein>
    <submittedName>
        <fullName evidence="3">Uncharacterized protein</fullName>
    </submittedName>
</protein>
<name>A0AAV7SGW4_PLEWA</name>
<keyword evidence="2" id="KW-0732">Signal</keyword>
<feature type="compositionally biased region" description="Basic and acidic residues" evidence="1">
    <location>
        <begin position="157"/>
        <end position="172"/>
    </location>
</feature>
<reference evidence="3" key="1">
    <citation type="journal article" date="2022" name="bioRxiv">
        <title>Sequencing and chromosome-scale assembly of the giantPleurodeles waltlgenome.</title>
        <authorList>
            <person name="Brown T."/>
            <person name="Elewa A."/>
            <person name="Iarovenko S."/>
            <person name="Subramanian E."/>
            <person name="Araus A.J."/>
            <person name="Petzold A."/>
            <person name="Susuki M."/>
            <person name="Suzuki K.-i.T."/>
            <person name="Hayashi T."/>
            <person name="Toyoda A."/>
            <person name="Oliveira C."/>
            <person name="Osipova E."/>
            <person name="Leigh N.D."/>
            <person name="Simon A."/>
            <person name="Yun M.H."/>
        </authorList>
    </citation>
    <scope>NUCLEOTIDE SEQUENCE</scope>
    <source>
        <strain evidence="3">20211129_DDA</strain>
        <tissue evidence="3">Liver</tissue>
    </source>
</reference>